<comment type="caution">
    <text evidence="1">The sequence shown here is derived from an EMBL/GenBank/DDBJ whole genome shotgun (WGS) entry which is preliminary data.</text>
</comment>
<proteinExistence type="predicted"/>
<evidence type="ECO:0000313" key="1">
    <source>
        <dbReference type="EMBL" id="KAB1119120.1"/>
    </source>
</evidence>
<name>A0ABQ6UP38_9ACTN</name>
<organism evidence="1 2">
    <name type="scientific">Micromonospora aurantiaca</name>
    <name type="common">nom. illeg.</name>
    <dbReference type="NCBI Taxonomy" id="47850"/>
    <lineage>
        <taxon>Bacteria</taxon>
        <taxon>Bacillati</taxon>
        <taxon>Actinomycetota</taxon>
        <taxon>Actinomycetes</taxon>
        <taxon>Micromonosporales</taxon>
        <taxon>Micromonosporaceae</taxon>
        <taxon>Micromonospora</taxon>
    </lineage>
</organism>
<protein>
    <submittedName>
        <fullName evidence="1">DUF4279 domain-containing protein</fullName>
    </submittedName>
</protein>
<dbReference type="InterPro" id="IPR025459">
    <property type="entry name" value="DUF4279"/>
</dbReference>
<evidence type="ECO:0000313" key="2">
    <source>
        <dbReference type="Proteomes" id="UP000471364"/>
    </source>
</evidence>
<gene>
    <name evidence="1" type="ORF">F6X54_00040</name>
</gene>
<reference evidence="1 2" key="1">
    <citation type="submission" date="2019-09" db="EMBL/GenBank/DDBJ databases">
        <title>High taxonomic diversity of Micromonospora strains isolated from Medicago sativa nodules in different geographical locations.</title>
        <authorList>
            <person name="Martinez-Hidalgo P."/>
            <person name="Flores-Felix J.D."/>
            <person name="Velazquez E."/>
            <person name="Brau L."/>
            <person name="Trujillo M.E."/>
            <person name="Martinez-Molina E."/>
        </authorList>
    </citation>
    <scope>NUCLEOTIDE SEQUENCE [LARGE SCALE GENOMIC DNA]</scope>
    <source>
        <strain evidence="1 2">ALFB5</strain>
    </source>
</reference>
<dbReference type="EMBL" id="WAAR01000001">
    <property type="protein sequence ID" value="KAB1119120.1"/>
    <property type="molecule type" value="Genomic_DNA"/>
</dbReference>
<accession>A0ABQ6UP38</accession>
<dbReference type="Proteomes" id="UP000471364">
    <property type="component" value="Unassembled WGS sequence"/>
</dbReference>
<dbReference type="Pfam" id="PF14106">
    <property type="entry name" value="DUF4279"/>
    <property type="match status" value="1"/>
</dbReference>
<keyword evidence="2" id="KW-1185">Reference proteome</keyword>
<sequence>MPGAYALRIVDSDEDQGVTGPAVVGCTQRAYLTVAPAGDADGLDFDPAHVTRLVGLEPTRVHRRGEASGPRVRRSSGWYVDVPQRDEYDTELLLRELLDVIEPHAEGLAHAQQVLGLRAGINVVIEMCSGRDRAGDILVTTPAFHLTAATMRRVARLNLWLDCDQYVY</sequence>